<dbReference type="InterPro" id="IPR051733">
    <property type="entry name" value="WD_repeat_DCAF13/WDSOF1"/>
</dbReference>
<dbReference type="AlphaFoldDB" id="A0AAD8NDV1"/>
<comment type="subcellular location">
    <subcellularLocation>
        <location evidence="1">Nucleus</location>
        <location evidence="1">Nucleolus</location>
    </subcellularLocation>
</comment>
<dbReference type="GO" id="GO:0032040">
    <property type="term" value="C:small-subunit processome"/>
    <property type="evidence" value="ECO:0007669"/>
    <property type="project" value="TreeGrafter"/>
</dbReference>
<reference evidence="7" key="2">
    <citation type="submission" date="2023-05" db="EMBL/GenBank/DDBJ databases">
        <authorList>
            <person name="Schelkunov M.I."/>
        </authorList>
    </citation>
    <scope>NUCLEOTIDE SEQUENCE</scope>
    <source>
        <strain evidence="7">Hsosn_3</strain>
        <tissue evidence="7">Leaf</tissue>
    </source>
</reference>
<dbReference type="Proteomes" id="UP001237642">
    <property type="component" value="Unassembled WGS sequence"/>
</dbReference>
<evidence type="ECO:0000256" key="1">
    <source>
        <dbReference type="ARBA" id="ARBA00004604"/>
    </source>
</evidence>
<dbReference type="InterPro" id="IPR015915">
    <property type="entry name" value="Kelch-typ_b-propeller"/>
</dbReference>
<keyword evidence="8" id="KW-1185">Reference proteome</keyword>
<reference evidence="7" key="1">
    <citation type="submission" date="2023-02" db="EMBL/GenBank/DDBJ databases">
        <title>Genome of toxic invasive species Heracleum sosnowskyi carries increased number of genes despite the absence of recent whole-genome duplications.</title>
        <authorList>
            <person name="Schelkunov M."/>
            <person name="Shtratnikova V."/>
            <person name="Makarenko M."/>
            <person name="Klepikova A."/>
            <person name="Omelchenko D."/>
            <person name="Novikova G."/>
            <person name="Obukhova E."/>
            <person name="Bogdanov V."/>
            <person name="Penin A."/>
            <person name="Logacheva M."/>
        </authorList>
    </citation>
    <scope>NUCLEOTIDE SEQUENCE</scope>
    <source>
        <strain evidence="7">Hsosn_3</strain>
        <tissue evidence="7">Leaf</tissue>
    </source>
</reference>
<dbReference type="Pfam" id="PF01344">
    <property type="entry name" value="Kelch_1"/>
    <property type="match status" value="1"/>
</dbReference>
<dbReference type="PANTHER" id="PTHR22851">
    <property type="entry name" value="U3 SMALL NUCLEOLAR RNA U3 SNORNA ASSOCIATED PROTEIN"/>
    <property type="match status" value="1"/>
</dbReference>
<evidence type="ECO:0000256" key="5">
    <source>
        <dbReference type="PROSITE-ProRule" id="PRU00221"/>
    </source>
</evidence>
<dbReference type="PROSITE" id="PS50082">
    <property type="entry name" value="WD_REPEATS_2"/>
    <property type="match status" value="1"/>
</dbReference>
<dbReference type="SUPFAM" id="SSF117281">
    <property type="entry name" value="Kelch motif"/>
    <property type="match status" value="1"/>
</dbReference>
<evidence type="ECO:0000313" key="8">
    <source>
        <dbReference type="Proteomes" id="UP001237642"/>
    </source>
</evidence>
<dbReference type="PANTHER" id="PTHR22851:SF0">
    <property type="entry name" value="DDB1- AND CUL4-ASSOCIATED FACTOR 13"/>
    <property type="match status" value="1"/>
</dbReference>
<evidence type="ECO:0000313" key="7">
    <source>
        <dbReference type="EMBL" id="KAK1405257.1"/>
    </source>
</evidence>
<keyword evidence="2 5" id="KW-0853">WD repeat</keyword>
<feature type="domain" description="Sof1-like protein" evidence="6">
    <location>
        <begin position="233"/>
        <end position="264"/>
    </location>
</feature>
<comment type="caution">
    <text evidence="7">The sequence shown here is derived from an EMBL/GenBank/DDBJ whole genome shotgun (WGS) entry which is preliminary data.</text>
</comment>
<keyword evidence="3" id="KW-0677">Repeat</keyword>
<evidence type="ECO:0000256" key="4">
    <source>
        <dbReference type="ARBA" id="ARBA00023242"/>
    </source>
</evidence>
<gene>
    <name evidence="7" type="ORF">POM88_004862</name>
</gene>
<dbReference type="InterPro" id="IPR007287">
    <property type="entry name" value="Sof1"/>
</dbReference>
<organism evidence="7 8">
    <name type="scientific">Heracleum sosnowskyi</name>
    <dbReference type="NCBI Taxonomy" id="360622"/>
    <lineage>
        <taxon>Eukaryota</taxon>
        <taxon>Viridiplantae</taxon>
        <taxon>Streptophyta</taxon>
        <taxon>Embryophyta</taxon>
        <taxon>Tracheophyta</taxon>
        <taxon>Spermatophyta</taxon>
        <taxon>Magnoliopsida</taxon>
        <taxon>eudicotyledons</taxon>
        <taxon>Gunneridae</taxon>
        <taxon>Pentapetalae</taxon>
        <taxon>asterids</taxon>
        <taxon>campanulids</taxon>
        <taxon>Apiales</taxon>
        <taxon>Apiaceae</taxon>
        <taxon>Apioideae</taxon>
        <taxon>apioid superclade</taxon>
        <taxon>Tordylieae</taxon>
        <taxon>Tordyliinae</taxon>
        <taxon>Heracleum</taxon>
    </lineage>
</organism>
<name>A0AAD8NDV1_9APIA</name>
<sequence length="264" mass="29667">MPQEAFALRFRFLDTDHLELGFQAAASLKSPKDSPSVFSANNLIYALDSPCSGNFDSTFERYDPESDEWEVLPKPPVKPASLSRCEINWCDCATVVNDTSRAVGRINLEPVRKDNLQASTQELKLVKAGPLPPSAALTSNFSFPAHVRVMATRKELDQGLSLPTDNYIGWREIFHLGGRFFCYVVTTRIGCDPGLDQFHGVQLPALVFCVKFSRYASYVISGSDDTNLRLWKAKASEQLGVFLPRESNQHEYRESAKNRYKHLP</sequence>
<dbReference type="InterPro" id="IPR006652">
    <property type="entry name" value="Kelch_1"/>
</dbReference>
<feature type="repeat" description="WD" evidence="5">
    <location>
        <begin position="207"/>
        <end position="241"/>
    </location>
</feature>
<evidence type="ECO:0000256" key="3">
    <source>
        <dbReference type="ARBA" id="ARBA00022737"/>
    </source>
</evidence>
<proteinExistence type="predicted"/>
<accession>A0AAD8NDV1</accession>
<evidence type="ECO:0000259" key="6">
    <source>
        <dbReference type="Pfam" id="PF04158"/>
    </source>
</evidence>
<dbReference type="GO" id="GO:0000462">
    <property type="term" value="P:maturation of SSU-rRNA from tricistronic rRNA transcript (SSU-rRNA, 5.8S rRNA, LSU-rRNA)"/>
    <property type="evidence" value="ECO:0007669"/>
    <property type="project" value="TreeGrafter"/>
</dbReference>
<dbReference type="Pfam" id="PF04158">
    <property type="entry name" value="Sof1"/>
    <property type="match status" value="1"/>
</dbReference>
<dbReference type="EMBL" id="JAUIZM010000001">
    <property type="protein sequence ID" value="KAK1405257.1"/>
    <property type="molecule type" value="Genomic_DNA"/>
</dbReference>
<dbReference type="InterPro" id="IPR001680">
    <property type="entry name" value="WD40_rpt"/>
</dbReference>
<evidence type="ECO:0000256" key="2">
    <source>
        <dbReference type="ARBA" id="ARBA00022574"/>
    </source>
</evidence>
<protein>
    <recommendedName>
        <fullName evidence="6">Sof1-like protein domain-containing protein</fullName>
    </recommendedName>
</protein>
<keyword evidence="4" id="KW-0539">Nucleus</keyword>